<gene>
    <name evidence="1" type="ORF">EVAR_91240_1</name>
</gene>
<dbReference type="EMBL" id="BGZK01002360">
    <property type="protein sequence ID" value="GBP93282.1"/>
    <property type="molecule type" value="Genomic_DNA"/>
</dbReference>
<keyword evidence="2" id="KW-1185">Reference proteome</keyword>
<organism evidence="1 2">
    <name type="scientific">Eumeta variegata</name>
    <name type="common">Bagworm moth</name>
    <name type="synonym">Eumeta japonica</name>
    <dbReference type="NCBI Taxonomy" id="151549"/>
    <lineage>
        <taxon>Eukaryota</taxon>
        <taxon>Metazoa</taxon>
        <taxon>Ecdysozoa</taxon>
        <taxon>Arthropoda</taxon>
        <taxon>Hexapoda</taxon>
        <taxon>Insecta</taxon>
        <taxon>Pterygota</taxon>
        <taxon>Neoptera</taxon>
        <taxon>Endopterygota</taxon>
        <taxon>Lepidoptera</taxon>
        <taxon>Glossata</taxon>
        <taxon>Ditrysia</taxon>
        <taxon>Tineoidea</taxon>
        <taxon>Psychidae</taxon>
        <taxon>Oiketicinae</taxon>
        <taxon>Eumeta</taxon>
    </lineage>
</organism>
<comment type="caution">
    <text evidence="1">The sequence shown here is derived from an EMBL/GenBank/DDBJ whole genome shotgun (WGS) entry which is preliminary data.</text>
</comment>
<dbReference type="OrthoDB" id="6617942at2759"/>
<dbReference type="PANTHER" id="PTHR46409">
    <property type="entry name" value="HTH PSQ-TYPE DOMAIN-CONTAINING PROTEIN"/>
    <property type="match status" value="1"/>
</dbReference>
<reference evidence="1 2" key="1">
    <citation type="journal article" date="2019" name="Commun. Biol.">
        <title>The bagworm genome reveals a unique fibroin gene that provides high tensile strength.</title>
        <authorList>
            <person name="Kono N."/>
            <person name="Nakamura H."/>
            <person name="Ohtoshi R."/>
            <person name="Tomita M."/>
            <person name="Numata K."/>
            <person name="Arakawa K."/>
        </authorList>
    </citation>
    <scope>NUCLEOTIDE SEQUENCE [LARGE SCALE GENOMIC DNA]</scope>
</reference>
<accession>A0A4C2A0G6</accession>
<dbReference type="AlphaFoldDB" id="A0A4C2A0G6"/>
<protein>
    <submittedName>
        <fullName evidence="1">Uncharacterized protein</fullName>
    </submittedName>
</protein>
<proteinExistence type="predicted"/>
<dbReference type="Proteomes" id="UP000299102">
    <property type="component" value="Unassembled WGS sequence"/>
</dbReference>
<sequence length="263" mass="30311">MKNQAPLNLPALYFDGRKDKTLKIVKKGTKRYKQVVIEEHVSVIKEPESIYVGLFERLQRPLQWIICMLHLNELPLRHLFDYLDGKTSGPSTYNGPIGKLLDKCETRAVVEFESIPENLLLAMLTDGEKHIRELAARRILKARSSPTTGKLPRTFEVPELNFDAKSYIDLINWQETNFDPPILKNQTNDELIQIIEKKGDETMLFLRLPCHTQAVERSVKIVTEAAMSACNKKVRDGIIHAKLASRKAMPKFDCRQDFFYKNE</sequence>
<evidence type="ECO:0000313" key="2">
    <source>
        <dbReference type="Proteomes" id="UP000299102"/>
    </source>
</evidence>
<dbReference type="PANTHER" id="PTHR46409:SF1">
    <property type="entry name" value="HTH PSQ-TYPE DOMAIN-CONTAINING PROTEIN"/>
    <property type="match status" value="1"/>
</dbReference>
<evidence type="ECO:0000313" key="1">
    <source>
        <dbReference type="EMBL" id="GBP93282.1"/>
    </source>
</evidence>
<name>A0A4C2A0G6_EUMVA</name>